<dbReference type="InterPro" id="IPR047641">
    <property type="entry name" value="ABC_transpr_MalK/UgpC-like"/>
</dbReference>
<reference evidence="8 9" key="1">
    <citation type="journal article" date="2013" name="BMC Genomics">
        <title>Genomes of "Spiribacter", a streamlined, successful halophilic bacterium.</title>
        <authorList>
            <person name="Lopez-Perez M."/>
            <person name="Ghai R."/>
            <person name="Leon M.J."/>
            <person name="Rodriguez-Olmos A."/>
            <person name="Copa-Patino J.L."/>
            <person name="Soliveri J."/>
            <person name="Sanchez-Porro C."/>
            <person name="Ventosa A."/>
            <person name="Rodriguez-Valera F."/>
        </authorList>
    </citation>
    <scope>NUCLEOTIDE SEQUENCE [LARGE SCALE GENOMIC DNA]</scope>
    <source>
        <strain evidence="8 9">UAH-SP71</strain>
    </source>
</reference>
<evidence type="ECO:0000256" key="4">
    <source>
        <dbReference type="ARBA" id="ARBA00022840"/>
    </source>
</evidence>
<dbReference type="GO" id="GO:0005524">
    <property type="term" value="F:ATP binding"/>
    <property type="evidence" value="ECO:0007669"/>
    <property type="project" value="UniProtKB-KW"/>
</dbReference>
<dbReference type="InterPro" id="IPR008995">
    <property type="entry name" value="Mo/tungstate-bd_C_term_dom"/>
</dbReference>
<dbReference type="Gene3D" id="2.40.50.140">
    <property type="entry name" value="Nucleic acid-binding proteins"/>
    <property type="match status" value="1"/>
</dbReference>
<keyword evidence="1" id="KW-0813">Transport</keyword>
<dbReference type="InterPro" id="IPR027417">
    <property type="entry name" value="P-loop_NTPase"/>
</dbReference>
<dbReference type="PANTHER" id="PTHR43875">
    <property type="entry name" value="MALTODEXTRIN IMPORT ATP-BINDING PROTEIN MSMX"/>
    <property type="match status" value="1"/>
</dbReference>
<dbReference type="SUPFAM" id="SSF52540">
    <property type="entry name" value="P-loop containing nucleoside triphosphate hydrolases"/>
    <property type="match status" value="1"/>
</dbReference>
<evidence type="ECO:0000313" key="9">
    <source>
        <dbReference type="Proteomes" id="UP000017640"/>
    </source>
</evidence>
<accession>U5T6P5</accession>
<dbReference type="Pfam" id="PF00005">
    <property type="entry name" value="ABC_tran"/>
    <property type="match status" value="1"/>
</dbReference>
<keyword evidence="5" id="KW-1278">Translocase</keyword>
<dbReference type="Proteomes" id="UP000017640">
    <property type="component" value="Chromosome"/>
</dbReference>
<proteinExistence type="predicted"/>
<dbReference type="Gene3D" id="3.40.50.300">
    <property type="entry name" value="P-loop containing nucleotide triphosphate hydrolases"/>
    <property type="match status" value="1"/>
</dbReference>
<evidence type="ECO:0000256" key="6">
    <source>
        <dbReference type="ARBA" id="ARBA00023136"/>
    </source>
</evidence>
<dbReference type="PROSITE" id="PS00211">
    <property type="entry name" value="ABC_TRANSPORTER_1"/>
    <property type="match status" value="1"/>
</dbReference>
<evidence type="ECO:0000256" key="3">
    <source>
        <dbReference type="ARBA" id="ARBA00022741"/>
    </source>
</evidence>
<feature type="domain" description="ABC transporter" evidence="7">
    <location>
        <begin position="2"/>
        <end position="232"/>
    </location>
</feature>
<dbReference type="FunFam" id="3.40.50.300:FF:000042">
    <property type="entry name" value="Maltose/maltodextrin ABC transporter, ATP-binding protein"/>
    <property type="match status" value="1"/>
</dbReference>
<name>U5T6P5_9GAMM</name>
<keyword evidence="2" id="KW-1003">Cell membrane</keyword>
<protein>
    <recommendedName>
        <fullName evidence="7">ABC transporter domain-containing protein</fullName>
    </recommendedName>
</protein>
<dbReference type="HOGENOM" id="CLU_000604_1_1_6"/>
<dbReference type="InterPro" id="IPR012340">
    <property type="entry name" value="NA-bd_OB-fold"/>
</dbReference>
<dbReference type="KEGG" id="spiu:SPICUR_05265"/>
<dbReference type="InterPro" id="IPR017871">
    <property type="entry name" value="ABC_transporter-like_CS"/>
</dbReference>
<dbReference type="SUPFAM" id="SSF50331">
    <property type="entry name" value="MOP-like"/>
    <property type="match status" value="1"/>
</dbReference>
<dbReference type="InterPro" id="IPR003439">
    <property type="entry name" value="ABC_transporter-like_ATP-bd"/>
</dbReference>
<dbReference type="EMBL" id="CP005990">
    <property type="protein sequence ID" value="AGY92028.1"/>
    <property type="molecule type" value="Genomic_DNA"/>
</dbReference>
<dbReference type="InterPro" id="IPR003593">
    <property type="entry name" value="AAA+_ATPase"/>
</dbReference>
<keyword evidence="4" id="KW-0067">ATP-binding</keyword>
<dbReference type="GO" id="GO:0055052">
    <property type="term" value="C:ATP-binding cassette (ABC) transporter complex, substrate-binding subunit-containing"/>
    <property type="evidence" value="ECO:0007669"/>
    <property type="project" value="TreeGrafter"/>
</dbReference>
<organism evidence="8 9">
    <name type="scientific">Spiribacter curvatus</name>
    <dbReference type="NCBI Taxonomy" id="1335757"/>
    <lineage>
        <taxon>Bacteria</taxon>
        <taxon>Pseudomonadati</taxon>
        <taxon>Pseudomonadota</taxon>
        <taxon>Gammaproteobacteria</taxon>
        <taxon>Chromatiales</taxon>
        <taxon>Ectothiorhodospiraceae</taxon>
        <taxon>Spiribacter</taxon>
    </lineage>
</organism>
<dbReference type="InterPro" id="IPR013611">
    <property type="entry name" value="Transp-assoc_OB_typ2"/>
</dbReference>
<evidence type="ECO:0000256" key="2">
    <source>
        <dbReference type="ARBA" id="ARBA00022475"/>
    </source>
</evidence>
<dbReference type="PATRIC" id="fig|1335757.3.peg.1026"/>
<gene>
    <name evidence="8" type="ORF">SPICUR_05265</name>
</gene>
<evidence type="ECO:0000259" key="7">
    <source>
        <dbReference type="PROSITE" id="PS50893"/>
    </source>
</evidence>
<dbReference type="STRING" id="1335757.SPICUR_05265"/>
<dbReference type="eggNOG" id="COG3842">
    <property type="taxonomic scope" value="Bacteria"/>
</dbReference>
<dbReference type="GO" id="GO:0140359">
    <property type="term" value="F:ABC-type transporter activity"/>
    <property type="evidence" value="ECO:0007669"/>
    <property type="project" value="UniProtKB-ARBA"/>
</dbReference>
<keyword evidence="6" id="KW-0472">Membrane</keyword>
<dbReference type="Gene3D" id="2.40.50.100">
    <property type="match status" value="1"/>
</dbReference>
<sequence length="364" mass="39506">MVRLDSVRRAWSAEPAVDDLSLSVDPGEFVILLGPSGCGKSTTLRLIAGLESPDAGRIHINGEDVTDRPPQQRGLSMVFQSYALFPHLTVAENIVFGLRSRRVARARRQQRLKQVAELVGLDDLLDRKPAQLSGGQRQRVALARAIVAEHTLCLMDEPLSNLDARLRGEMRREIRDLQQRLGMTVVYVTHDQIEAMSMGDRIVLLEHGRIVQHDSPEQIYQQPASAFAASFIGSPPMNLIDLEHTAHGPIIPGVPDQPVAAPRVSDPITLGVRPEAIRVSAAPEETPGLPARITDTEYLGSEVIVGIQVGDQRLVAKVSALPNDLSIGAPCRLQWDTDAAHLFAGTTGERISASGGDADPVSRL</sequence>
<dbReference type="Pfam" id="PF08402">
    <property type="entry name" value="TOBE_2"/>
    <property type="match status" value="1"/>
</dbReference>
<evidence type="ECO:0000256" key="5">
    <source>
        <dbReference type="ARBA" id="ARBA00022967"/>
    </source>
</evidence>
<dbReference type="PANTHER" id="PTHR43875:SF15">
    <property type="entry name" value="TREHALOSE IMPORT ATP-BINDING PROTEIN SUGC"/>
    <property type="match status" value="1"/>
</dbReference>
<dbReference type="AlphaFoldDB" id="U5T6P5"/>
<evidence type="ECO:0000256" key="1">
    <source>
        <dbReference type="ARBA" id="ARBA00022448"/>
    </source>
</evidence>
<dbReference type="SMART" id="SM00382">
    <property type="entry name" value="AAA"/>
    <property type="match status" value="1"/>
</dbReference>
<dbReference type="GO" id="GO:0016887">
    <property type="term" value="F:ATP hydrolysis activity"/>
    <property type="evidence" value="ECO:0007669"/>
    <property type="project" value="InterPro"/>
</dbReference>
<keyword evidence="9" id="KW-1185">Reference proteome</keyword>
<keyword evidence="3" id="KW-0547">Nucleotide-binding</keyword>
<evidence type="ECO:0000313" key="8">
    <source>
        <dbReference type="EMBL" id="AGY92028.1"/>
    </source>
</evidence>
<dbReference type="PROSITE" id="PS50893">
    <property type="entry name" value="ABC_TRANSPORTER_2"/>
    <property type="match status" value="1"/>
</dbReference>